<reference evidence="2 3" key="1">
    <citation type="submission" date="2023-03" db="EMBL/GenBank/DDBJ databases">
        <title>High recombination rates correlate with genetic variation in Cardiocondyla obscurior ants.</title>
        <authorList>
            <person name="Errbii M."/>
        </authorList>
    </citation>
    <scope>NUCLEOTIDE SEQUENCE [LARGE SCALE GENOMIC DNA]</scope>
    <source>
        <strain evidence="2">Alpha-2009</strain>
        <tissue evidence="2">Whole body</tissue>
    </source>
</reference>
<evidence type="ECO:0000313" key="2">
    <source>
        <dbReference type="EMBL" id="KAL0125619.1"/>
    </source>
</evidence>
<dbReference type="Proteomes" id="UP001430953">
    <property type="component" value="Unassembled WGS sequence"/>
</dbReference>
<accession>A0AAW2GBN6</accession>
<name>A0AAW2GBN6_9HYME</name>
<sequence length="93" mass="10400">MCSTRLRQYILRLSSPRNESRGPPPRRSHTHASSSSTPRIYIVSRCEPRCVTRGNEAGSARRKTSYLNGALFAKILGTYHVSEVCNLPILLKA</sequence>
<comment type="caution">
    <text evidence="2">The sequence shown here is derived from an EMBL/GenBank/DDBJ whole genome shotgun (WGS) entry which is preliminary data.</text>
</comment>
<dbReference type="EMBL" id="JADYXP020000004">
    <property type="protein sequence ID" value="KAL0125619.1"/>
    <property type="molecule type" value="Genomic_DNA"/>
</dbReference>
<dbReference type="AlphaFoldDB" id="A0AAW2GBN6"/>
<keyword evidence="3" id="KW-1185">Reference proteome</keyword>
<evidence type="ECO:0000256" key="1">
    <source>
        <dbReference type="SAM" id="MobiDB-lite"/>
    </source>
</evidence>
<proteinExistence type="predicted"/>
<gene>
    <name evidence="2" type="ORF">PUN28_004601</name>
</gene>
<feature type="region of interest" description="Disordered" evidence="1">
    <location>
        <begin position="13"/>
        <end position="38"/>
    </location>
</feature>
<evidence type="ECO:0000313" key="3">
    <source>
        <dbReference type="Proteomes" id="UP001430953"/>
    </source>
</evidence>
<protein>
    <submittedName>
        <fullName evidence="2">Uncharacterized protein</fullName>
    </submittedName>
</protein>
<organism evidence="2 3">
    <name type="scientific">Cardiocondyla obscurior</name>
    <dbReference type="NCBI Taxonomy" id="286306"/>
    <lineage>
        <taxon>Eukaryota</taxon>
        <taxon>Metazoa</taxon>
        <taxon>Ecdysozoa</taxon>
        <taxon>Arthropoda</taxon>
        <taxon>Hexapoda</taxon>
        <taxon>Insecta</taxon>
        <taxon>Pterygota</taxon>
        <taxon>Neoptera</taxon>
        <taxon>Endopterygota</taxon>
        <taxon>Hymenoptera</taxon>
        <taxon>Apocrita</taxon>
        <taxon>Aculeata</taxon>
        <taxon>Formicoidea</taxon>
        <taxon>Formicidae</taxon>
        <taxon>Myrmicinae</taxon>
        <taxon>Cardiocondyla</taxon>
    </lineage>
</organism>